<name>A0A7X1B9C4_9BACT</name>
<dbReference type="PROSITE" id="PS51257">
    <property type="entry name" value="PROKAR_LIPOPROTEIN"/>
    <property type="match status" value="1"/>
</dbReference>
<dbReference type="Proteomes" id="UP000526501">
    <property type="component" value="Unassembled WGS sequence"/>
</dbReference>
<dbReference type="AlphaFoldDB" id="A0A7X1B9C4"/>
<keyword evidence="4" id="KW-1185">Reference proteome</keyword>
<feature type="signal peptide" evidence="1">
    <location>
        <begin position="1"/>
        <end position="30"/>
    </location>
</feature>
<dbReference type="InterPro" id="IPR029021">
    <property type="entry name" value="Prot-tyrosine_phosphatase-like"/>
</dbReference>
<dbReference type="EMBL" id="JACHVC010000013">
    <property type="protein sequence ID" value="MBC2607966.1"/>
    <property type="molecule type" value="Genomic_DNA"/>
</dbReference>
<dbReference type="RefSeq" id="WP_185661828.1">
    <property type="nucleotide sequence ID" value="NZ_CAWPOO010000013.1"/>
</dbReference>
<gene>
    <name evidence="3" type="ORF">H5P27_18065</name>
</gene>
<evidence type="ECO:0000313" key="3">
    <source>
        <dbReference type="EMBL" id="MBC2607966.1"/>
    </source>
</evidence>
<comment type="caution">
    <text evidence="3">The sequence shown here is derived from an EMBL/GenBank/DDBJ whole genome shotgun (WGS) entry which is preliminary data.</text>
</comment>
<evidence type="ECO:0000313" key="4">
    <source>
        <dbReference type="Proteomes" id="UP000526501"/>
    </source>
</evidence>
<protein>
    <recommendedName>
        <fullName evidence="2">DSP-PTPase phosphatase fused to NAD+ Kinase domain-containing protein</fullName>
    </recommendedName>
</protein>
<evidence type="ECO:0000256" key="1">
    <source>
        <dbReference type="SAM" id="SignalP"/>
    </source>
</evidence>
<dbReference type="InterPro" id="IPR055214">
    <property type="entry name" value="PTP-NADK"/>
</dbReference>
<evidence type="ECO:0000259" key="2">
    <source>
        <dbReference type="Pfam" id="PF22741"/>
    </source>
</evidence>
<dbReference type="Pfam" id="PF22741">
    <property type="entry name" value="PTP-NADK"/>
    <property type="match status" value="1"/>
</dbReference>
<sequence length="177" mass="19096">MLTPKRIKFLAVVALGTLVALTGCSKSSEAESLPPIANLRQPTDKILTGGQPSKEDLAELASSGVKHVLNLRPASEMDWDEKSYVESLGMTYHTIPVAGAKDVNAETDSELAKTLKEIGDEKAFLHCASGNRVGAVIAYHEFTEKGANVETAISTGKEWGLTKLEEPLRTKLQEMSQ</sequence>
<keyword evidence="1" id="KW-0732">Signal</keyword>
<feature type="domain" description="DSP-PTPase phosphatase fused to NAD+ Kinase" evidence="2">
    <location>
        <begin position="45"/>
        <end position="155"/>
    </location>
</feature>
<reference evidence="3 4" key="1">
    <citation type="submission" date="2020-07" db="EMBL/GenBank/DDBJ databases">
        <authorList>
            <person name="Feng X."/>
        </authorList>
    </citation>
    <scope>NUCLEOTIDE SEQUENCE [LARGE SCALE GENOMIC DNA]</scope>
    <source>
        <strain evidence="3 4">JCM23202</strain>
    </source>
</reference>
<organism evidence="3 4">
    <name type="scientific">Pelagicoccus albus</name>
    <dbReference type="NCBI Taxonomy" id="415222"/>
    <lineage>
        <taxon>Bacteria</taxon>
        <taxon>Pseudomonadati</taxon>
        <taxon>Verrucomicrobiota</taxon>
        <taxon>Opitutia</taxon>
        <taxon>Puniceicoccales</taxon>
        <taxon>Pelagicoccaceae</taxon>
        <taxon>Pelagicoccus</taxon>
    </lineage>
</organism>
<proteinExistence type="predicted"/>
<dbReference type="Gene3D" id="3.90.190.10">
    <property type="entry name" value="Protein tyrosine phosphatase superfamily"/>
    <property type="match status" value="1"/>
</dbReference>
<feature type="chain" id="PRO_5031406782" description="DSP-PTPase phosphatase fused to NAD+ Kinase domain-containing protein" evidence="1">
    <location>
        <begin position="31"/>
        <end position="177"/>
    </location>
</feature>
<dbReference type="SUPFAM" id="SSF52799">
    <property type="entry name" value="(Phosphotyrosine protein) phosphatases II"/>
    <property type="match status" value="1"/>
</dbReference>
<accession>A0A7X1B9C4</accession>